<proteinExistence type="predicted"/>
<evidence type="ECO:0000256" key="1">
    <source>
        <dbReference type="SAM" id="Coils"/>
    </source>
</evidence>
<evidence type="ECO:0000256" key="2">
    <source>
        <dbReference type="SAM" id="SignalP"/>
    </source>
</evidence>
<dbReference type="STRING" id="1810504.PG2T_10715"/>
<feature type="coiled-coil region" evidence="1">
    <location>
        <begin position="24"/>
        <end position="58"/>
    </location>
</feature>
<dbReference type="OrthoDB" id="9807854at2"/>
<dbReference type="InterPro" id="IPR023614">
    <property type="entry name" value="Porin_dom_sf"/>
</dbReference>
<keyword evidence="1" id="KW-0175">Coiled coil</keyword>
<feature type="chain" id="PRO_5008533084" description="Porin" evidence="2">
    <location>
        <begin position="29"/>
        <end position="450"/>
    </location>
</feature>
<evidence type="ECO:0000313" key="3">
    <source>
        <dbReference type="EMBL" id="ANX04594.1"/>
    </source>
</evidence>
<feature type="signal peptide" evidence="2">
    <location>
        <begin position="1"/>
        <end position="28"/>
    </location>
</feature>
<dbReference type="Pfam" id="PF07396">
    <property type="entry name" value="Porin_O_P"/>
    <property type="match status" value="1"/>
</dbReference>
<accession>A0A1B1YUS5</accession>
<dbReference type="AlphaFoldDB" id="A0A1B1YUS5"/>
<dbReference type="Gene3D" id="2.40.160.10">
    <property type="entry name" value="Porin"/>
    <property type="match status" value="1"/>
</dbReference>
<dbReference type="InParanoid" id="A0A1B1YUS5"/>
<dbReference type="KEGG" id="gbi:PG2T_10715"/>
<sequence length="450" mass="49380">MKAFTHALPLLGGLAVLWAAPVATQAAADVNTSLEQRVEQLDQELRVLRRQLEIDREERDKQALADQQKGVKVTHNGRSVKLASNDGSFEFKPGGRVQVDYAHYDADKQQLGDGTAIRRARLSAEGKVFRVWDYKVEYEFSSSNASDSAARGIRDAYLRYTGFAPLTITVGNFKEPFSFEQVSSDSALTFLERSLIDVFAPSRHIGAAVQTSGANWSLAGGVFGERPEDDAAAEGDEGYDVTARGTWAPFWDTGRVLHLGAAVRRLDPDDSTNELRWRARPESNITDVRLVDTGVLTGTDHVDSYGLEAAGEWGPWSVQSEYIGTKVNRKSTSDVDLNGWYVLTSWFITGESRPYKASEGVFDRVTPLGIVGQGGIGAWELALRLSNLDLNDGPLVGGEQRNLTVGLNWHLTPNVKLQANYIKVLDLDRPGNAADGDEPSAYTVRAQVDF</sequence>
<gene>
    <name evidence="3" type="ORF">PG2T_10715</name>
</gene>
<dbReference type="RefSeq" id="WP_068805105.1">
    <property type="nucleotide sequence ID" value="NZ_CP014671.1"/>
</dbReference>
<dbReference type="EMBL" id="CP014671">
    <property type="protein sequence ID" value="ANX04594.1"/>
    <property type="molecule type" value="Genomic_DNA"/>
</dbReference>
<dbReference type="Proteomes" id="UP000092952">
    <property type="component" value="Chromosome"/>
</dbReference>
<evidence type="ECO:0008006" key="5">
    <source>
        <dbReference type="Google" id="ProtNLM"/>
    </source>
</evidence>
<dbReference type="InterPro" id="IPR010870">
    <property type="entry name" value="Porin_O/P"/>
</dbReference>
<reference evidence="4" key="1">
    <citation type="submission" date="2016-03" db="EMBL/GenBank/DDBJ databases">
        <title>Complete genome sequence of Solimmundus cernigliae, representing a novel lineage of polycyclic aromatic hydrocarbon degraders within the Gammaproteobacteria.</title>
        <authorList>
            <person name="Singleton D.R."/>
            <person name="Dickey A.N."/>
            <person name="Scholl E.H."/>
            <person name="Wright F.A."/>
            <person name="Aitken M.D."/>
        </authorList>
    </citation>
    <scope>NUCLEOTIDE SEQUENCE [LARGE SCALE GENOMIC DNA]</scope>
    <source>
        <strain evidence="4">TR3.2</strain>
    </source>
</reference>
<name>A0A1B1YUS5_9GAMM</name>
<dbReference type="SUPFAM" id="SSF56935">
    <property type="entry name" value="Porins"/>
    <property type="match status" value="1"/>
</dbReference>
<organism evidence="3 4">
    <name type="scientific">Immundisolibacter cernigliae</name>
    <dbReference type="NCBI Taxonomy" id="1810504"/>
    <lineage>
        <taxon>Bacteria</taxon>
        <taxon>Pseudomonadati</taxon>
        <taxon>Pseudomonadota</taxon>
        <taxon>Gammaproteobacteria</taxon>
        <taxon>Immundisolibacterales</taxon>
        <taxon>Immundisolibacteraceae</taxon>
        <taxon>Immundisolibacter</taxon>
    </lineage>
</organism>
<protein>
    <recommendedName>
        <fullName evidence="5">Porin</fullName>
    </recommendedName>
</protein>
<keyword evidence="4" id="KW-1185">Reference proteome</keyword>
<evidence type="ECO:0000313" key="4">
    <source>
        <dbReference type="Proteomes" id="UP000092952"/>
    </source>
</evidence>
<keyword evidence="2" id="KW-0732">Signal</keyword>